<dbReference type="GO" id="GO:0008270">
    <property type="term" value="F:zinc ion binding"/>
    <property type="evidence" value="ECO:0007669"/>
    <property type="project" value="UniProtKB-KW"/>
</dbReference>
<evidence type="ECO:0000256" key="2">
    <source>
        <dbReference type="ARBA" id="ARBA00012483"/>
    </source>
</evidence>
<accession>A0A1Y1I4D3</accession>
<keyword evidence="4" id="KW-0479">Metal-binding</keyword>
<evidence type="ECO:0000256" key="4">
    <source>
        <dbReference type="ARBA" id="ARBA00022723"/>
    </source>
</evidence>
<comment type="catalytic activity">
    <reaction evidence="1">
        <text>S-ubiquitinyl-[E2 ubiquitin-conjugating enzyme]-L-cysteine + [acceptor protein]-L-lysine = [E2 ubiquitin-conjugating enzyme]-L-cysteine + N(6)-ubiquitinyl-[acceptor protein]-L-lysine.</text>
        <dbReference type="EC" id="2.3.2.27"/>
    </reaction>
</comment>
<feature type="compositionally biased region" description="Low complexity" evidence="8">
    <location>
        <begin position="243"/>
        <end position="262"/>
    </location>
</feature>
<protein>
    <recommendedName>
        <fullName evidence="2">RING-type E3 ubiquitin transferase</fullName>
        <ecNumber evidence="2">2.3.2.27</ecNumber>
    </recommendedName>
</protein>
<dbReference type="Pfam" id="PF13639">
    <property type="entry name" value="zf-RING_2"/>
    <property type="match status" value="1"/>
</dbReference>
<dbReference type="OMA" id="PEYESRG"/>
<gene>
    <name evidence="10" type="ORF">KFL_001540250</name>
</gene>
<name>A0A1Y1I4D3_KLENI</name>
<dbReference type="GO" id="GO:0005737">
    <property type="term" value="C:cytoplasm"/>
    <property type="evidence" value="ECO:0000318"/>
    <property type="project" value="GO_Central"/>
</dbReference>
<dbReference type="STRING" id="105231.A0A1Y1I4D3"/>
<keyword evidence="11" id="KW-1185">Reference proteome</keyword>
<evidence type="ECO:0000256" key="6">
    <source>
        <dbReference type="ARBA" id="ARBA00022833"/>
    </source>
</evidence>
<dbReference type="PROSITE" id="PS50089">
    <property type="entry name" value="ZF_RING_2"/>
    <property type="match status" value="1"/>
</dbReference>
<dbReference type="GO" id="GO:0016567">
    <property type="term" value="P:protein ubiquitination"/>
    <property type="evidence" value="ECO:0000318"/>
    <property type="project" value="GO_Central"/>
</dbReference>
<dbReference type="SMART" id="SM00184">
    <property type="entry name" value="RING"/>
    <property type="match status" value="1"/>
</dbReference>
<dbReference type="GO" id="GO:0061630">
    <property type="term" value="F:ubiquitin protein ligase activity"/>
    <property type="evidence" value="ECO:0000318"/>
    <property type="project" value="GO_Central"/>
</dbReference>
<dbReference type="FunFam" id="3.30.40.10:FF:000022">
    <property type="entry name" value="E3 ubiquitin-protein ligase RING1-like"/>
    <property type="match status" value="1"/>
</dbReference>
<organism evidence="10 11">
    <name type="scientific">Klebsormidium nitens</name>
    <name type="common">Green alga</name>
    <name type="synonym">Ulothrix nitens</name>
    <dbReference type="NCBI Taxonomy" id="105231"/>
    <lineage>
        <taxon>Eukaryota</taxon>
        <taxon>Viridiplantae</taxon>
        <taxon>Streptophyta</taxon>
        <taxon>Klebsormidiophyceae</taxon>
        <taxon>Klebsormidiales</taxon>
        <taxon>Klebsormidiaceae</taxon>
        <taxon>Klebsormidium</taxon>
    </lineage>
</organism>
<dbReference type="EC" id="2.3.2.27" evidence="2"/>
<evidence type="ECO:0000256" key="1">
    <source>
        <dbReference type="ARBA" id="ARBA00000900"/>
    </source>
</evidence>
<dbReference type="OrthoDB" id="8062037at2759"/>
<feature type="compositionally biased region" description="Low complexity" evidence="8">
    <location>
        <begin position="7"/>
        <end position="19"/>
    </location>
</feature>
<evidence type="ECO:0000256" key="3">
    <source>
        <dbReference type="ARBA" id="ARBA00022679"/>
    </source>
</evidence>
<dbReference type="Proteomes" id="UP000054558">
    <property type="component" value="Unassembled WGS sequence"/>
</dbReference>
<feature type="region of interest" description="Disordered" evidence="8">
    <location>
        <begin position="243"/>
        <end position="358"/>
    </location>
</feature>
<keyword evidence="5 7" id="KW-0863">Zinc-finger</keyword>
<dbReference type="PANTHER" id="PTHR15710">
    <property type="entry name" value="E3 UBIQUITIN-PROTEIN LIGASE PRAJA"/>
    <property type="match status" value="1"/>
</dbReference>
<feature type="domain" description="RING-type" evidence="9">
    <location>
        <begin position="184"/>
        <end position="225"/>
    </location>
</feature>
<evidence type="ECO:0000256" key="7">
    <source>
        <dbReference type="PROSITE-ProRule" id="PRU00175"/>
    </source>
</evidence>
<feature type="compositionally biased region" description="Basic and acidic residues" evidence="8">
    <location>
        <begin position="338"/>
        <end position="358"/>
    </location>
</feature>
<dbReference type="CDD" id="cd16667">
    <property type="entry name" value="RING-H2_RNF126-like"/>
    <property type="match status" value="1"/>
</dbReference>
<evidence type="ECO:0000259" key="9">
    <source>
        <dbReference type="PROSITE" id="PS50089"/>
    </source>
</evidence>
<reference evidence="10 11" key="1">
    <citation type="journal article" date="2014" name="Nat. Commun.">
        <title>Klebsormidium flaccidum genome reveals primary factors for plant terrestrial adaptation.</title>
        <authorList>
            <person name="Hori K."/>
            <person name="Maruyama F."/>
            <person name="Fujisawa T."/>
            <person name="Togashi T."/>
            <person name="Yamamoto N."/>
            <person name="Seo M."/>
            <person name="Sato S."/>
            <person name="Yamada T."/>
            <person name="Mori H."/>
            <person name="Tajima N."/>
            <person name="Moriyama T."/>
            <person name="Ikeuchi M."/>
            <person name="Watanabe M."/>
            <person name="Wada H."/>
            <person name="Kobayashi K."/>
            <person name="Saito M."/>
            <person name="Masuda T."/>
            <person name="Sasaki-Sekimoto Y."/>
            <person name="Mashiguchi K."/>
            <person name="Awai K."/>
            <person name="Shimojima M."/>
            <person name="Masuda S."/>
            <person name="Iwai M."/>
            <person name="Nobusawa T."/>
            <person name="Narise T."/>
            <person name="Kondo S."/>
            <person name="Saito H."/>
            <person name="Sato R."/>
            <person name="Murakawa M."/>
            <person name="Ihara Y."/>
            <person name="Oshima-Yamada Y."/>
            <person name="Ohtaka K."/>
            <person name="Satoh M."/>
            <person name="Sonobe K."/>
            <person name="Ishii M."/>
            <person name="Ohtani R."/>
            <person name="Kanamori-Sato M."/>
            <person name="Honoki R."/>
            <person name="Miyazaki D."/>
            <person name="Mochizuki H."/>
            <person name="Umetsu J."/>
            <person name="Higashi K."/>
            <person name="Shibata D."/>
            <person name="Kamiya Y."/>
            <person name="Sato N."/>
            <person name="Nakamura Y."/>
            <person name="Tabata S."/>
            <person name="Ida S."/>
            <person name="Kurokawa K."/>
            <person name="Ohta H."/>
        </authorList>
    </citation>
    <scope>NUCLEOTIDE SEQUENCE [LARGE SCALE GENOMIC DNA]</scope>
    <source>
        <strain evidence="10 11">NIES-2285</strain>
    </source>
</reference>
<keyword evidence="3" id="KW-0808">Transferase</keyword>
<proteinExistence type="predicted"/>
<dbReference type="PANTHER" id="PTHR15710:SF217">
    <property type="entry name" value="E3 UBIQUITIN-PROTEIN LIGASE RDUF2"/>
    <property type="match status" value="1"/>
</dbReference>
<feature type="compositionally biased region" description="Gly residues" evidence="8">
    <location>
        <begin position="291"/>
        <end position="321"/>
    </location>
</feature>
<evidence type="ECO:0000256" key="5">
    <source>
        <dbReference type="ARBA" id="ARBA00022771"/>
    </source>
</evidence>
<evidence type="ECO:0000256" key="8">
    <source>
        <dbReference type="SAM" id="MobiDB-lite"/>
    </source>
</evidence>
<sequence length="358" mass="36752">MEEMTEPAPGVQAGGAAQQPPNPMAPPFGTGLNPFDPGPAVFRFGYDSGHGGGTFRVETNATGFGPGDNPIDIISQMLAGMGAPPNMGRGQSGQPLNAPSPLQAILGLLGGNIQVVVDDGTGNRVPGQMGDYHWGNMEQLLEQLAAQDPNRHGPPPASASAVAALKSLKITEEVLASGSEEKQCAVCKDTFELGDDAKEMPCKHLYHPDCILPWLKQHNTCPVCRYELPTEDPDYENIRQARQGGQWQAGRGPGQPSTSAAGQAGGASRGPNQPSGGFVNNMRFFSNLFGGNRGGQGGPSTSGSGSGSGAGSNGGTAGASGSGTQDRGTEQGGGGVGRRRETGRDEDGDVEMRDAGID</sequence>
<feature type="region of interest" description="Disordered" evidence="8">
    <location>
        <begin position="1"/>
        <end position="36"/>
    </location>
</feature>
<dbReference type="SUPFAM" id="SSF57850">
    <property type="entry name" value="RING/U-box"/>
    <property type="match status" value="1"/>
</dbReference>
<evidence type="ECO:0000313" key="10">
    <source>
        <dbReference type="EMBL" id="GAQ83607.1"/>
    </source>
</evidence>
<dbReference type="InterPro" id="IPR013083">
    <property type="entry name" value="Znf_RING/FYVE/PHD"/>
</dbReference>
<dbReference type="Gene3D" id="3.30.40.10">
    <property type="entry name" value="Zinc/RING finger domain, C3HC4 (zinc finger)"/>
    <property type="match status" value="1"/>
</dbReference>
<keyword evidence="6" id="KW-0862">Zinc</keyword>
<dbReference type="InterPro" id="IPR001841">
    <property type="entry name" value="Znf_RING"/>
</dbReference>
<evidence type="ECO:0000313" key="11">
    <source>
        <dbReference type="Proteomes" id="UP000054558"/>
    </source>
</evidence>
<dbReference type="EMBL" id="DF237103">
    <property type="protein sequence ID" value="GAQ83607.1"/>
    <property type="molecule type" value="Genomic_DNA"/>
</dbReference>
<dbReference type="AlphaFoldDB" id="A0A1Y1I4D3"/>